<dbReference type="SMART" id="SM00355">
    <property type="entry name" value="ZnF_C2H2"/>
    <property type="match status" value="7"/>
</dbReference>
<keyword evidence="4" id="KW-0677">Repeat</keyword>
<evidence type="ECO:0000313" key="15">
    <source>
        <dbReference type="Proteomes" id="UP000285301"/>
    </source>
</evidence>
<dbReference type="Gene3D" id="3.30.160.60">
    <property type="entry name" value="Classic Zinc Finger"/>
    <property type="match status" value="4"/>
</dbReference>
<feature type="compositionally biased region" description="Low complexity" evidence="12">
    <location>
        <begin position="53"/>
        <end position="72"/>
    </location>
</feature>
<dbReference type="PROSITE" id="PS00028">
    <property type="entry name" value="ZINC_FINGER_C2H2_1"/>
    <property type="match status" value="7"/>
</dbReference>
<dbReference type="Pfam" id="PF13912">
    <property type="entry name" value="zf-C2H2_6"/>
    <property type="match status" value="1"/>
</dbReference>
<feature type="domain" description="C2H2-type" evidence="13">
    <location>
        <begin position="330"/>
        <end position="358"/>
    </location>
</feature>
<protein>
    <submittedName>
        <fullName evidence="14">Zinc finger protein 737-like protein</fullName>
    </submittedName>
</protein>
<feature type="region of interest" description="Disordered" evidence="12">
    <location>
        <begin position="412"/>
        <end position="431"/>
    </location>
</feature>
<evidence type="ECO:0000256" key="5">
    <source>
        <dbReference type="ARBA" id="ARBA00022771"/>
    </source>
</evidence>
<feature type="compositionally biased region" description="Basic and acidic residues" evidence="12">
    <location>
        <begin position="30"/>
        <end position="52"/>
    </location>
</feature>
<dbReference type="PANTHER" id="PTHR24406">
    <property type="entry name" value="TRANSCRIPTIONAL REPRESSOR CTCFL-RELATED"/>
    <property type="match status" value="1"/>
</dbReference>
<dbReference type="GO" id="GO:0008270">
    <property type="term" value="F:zinc ion binding"/>
    <property type="evidence" value="ECO:0007669"/>
    <property type="project" value="UniProtKB-KW"/>
</dbReference>
<feature type="domain" description="C2H2-type" evidence="13">
    <location>
        <begin position="165"/>
        <end position="193"/>
    </location>
</feature>
<dbReference type="GO" id="GO:0005634">
    <property type="term" value="C:nucleus"/>
    <property type="evidence" value="ECO:0007669"/>
    <property type="project" value="UniProtKB-SubCell"/>
</dbReference>
<comment type="caution">
    <text evidence="14">The sequence shown here is derived from an EMBL/GenBank/DDBJ whole genome shotgun (WGS) entry which is preliminary data.</text>
</comment>
<comment type="similarity">
    <text evidence="2">Belongs to the krueppel C2H2-type zinc-finger protein family.</text>
</comment>
<evidence type="ECO:0000256" key="1">
    <source>
        <dbReference type="ARBA" id="ARBA00004123"/>
    </source>
</evidence>
<dbReference type="EMBL" id="NCKU01001401">
    <property type="protein sequence ID" value="RWS12182.1"/>
    <property type="molecule type" value="Genomic_DNA"/>
</dbReference>
<evidence type="ECO:0000256" key="4">
    <source>
        <dbReference type="ARBA" id="ARBA00022737"/>
    </source>
</evidence>
<keyword evidence="8" id="KW-0238">DNA-binding</keyword>
<keyword evidence="9" id="KW-0804">Transcription</keyword>
<dbReference type="SUPFAM" id="SSF57667">
    <property type="entry name" value="beta-beta-alpha zinc fingers"/>
    <property type="match status" value="4"/>
</dbReference>
<dbReference type="FunFam" id="3.30.160.60:FF:001480">
    <property type="entry name" value="Si:cabz01071911.3"/>
    <property type="match status" value="1"/>
</dbReference>
<feature type="region of interest" description="Disordered" evidence="12">
    <location>
        <begin position="1"/>
        <end position="97"/>
    </location>
</feature>
<feature type="domain" description="C2H2-type" evidence="13">
    <location>
        <begin position="245"/>
        <end position="273"/>
    </location>
</feature>
<dbReference type="OrthoDB" id="6508756at2759"/>
<gene>
    <name evidence="14" type="ORF">B4U79_03320</name>
</gene>
<evidence type="ECO:0000256" key="8">
    <source>
        <dbReference type="ARBA" id="ARBA00023125"/>
    </source>
</evidence>
<keyword evidence="15" id="KW-1185">Reference proteome</keyword>
<keyword evidence="7" id="KW-0805">Transcription regulation</keyword>
<dbReference type="STRING" id="1965070.A0A443RA89"/>
<dbReference type="InterPro" id="IPR050888">
    <property type="entry name" value="ZnF_C2H2-type_TF"/>
</dbReference>
<evidence type="ECO:0000259" key="13">
    <source>
        <dbReference type="PROSITE" id="PS50157"/>
    </source>
</evidence>
<dbReference type="Pfam" id="PF00096">
    <property type="entry name" value="zf-C2H2"/>
    <property type="match status" value="2"/>
</dbReference>
<proteinExistence type="inferred from homology"/>
<feature type="domain" description="C2H2-type" evidence="13">
    <location>
        <begin position="103"/>
        <end position="131"/>
    </location>
</feature>
<evidence type="ECO:0000256" key="6">
    <source>
        <dbReference type="ARBA" id="ARBA00022833"/>
    </source>
</evidence>
<dbReference type="PROSITE" id="PS50157">
    <property type="entry name" value="ZINC_FINGER_C2H2_2"/>
    <property type="match status" value="7"/>
</dbReference>
<evidence type="ECO:0000256" key="11">
    <source>
        <dbReference type="PROSITE-ProRule" id="PRU00042"/>
    </source>
</evidence>
<evidence type="ECO:0000256" key="3">
    <source>
        <dbReference type="ARBA" id="ARBA00022723"/>
    </source>
</evidence>
<dbReference type="GO" id="GO:0003677">
    <property type="term" value="F:DNA binding"/>
    <property type="evidence" value="ECO:0007669"/>
    <property type="project" value="UniProtKB-KW"/>
</dbReference>
<feature type="compositionally biased region" description="Polar residues" evidence="12">
    <location>
        <begin position="361"/>
        <end position="385"/>
    </location>
</feature>
<reference evidence="14 15" key="1">
    <citation type="journal article" date="2018" name="Gigascience">
        <title>Genomes of trombidid mites reveal novel predicted allergens and laterally-transferred genes associated with secondary metabolism.</title>
        <authorList>
            <person name="Dong X."/>
            <person name="Chaisiri K."/>
            <person name="Xia D."/>
            <person name="Armstrong S.D."/>
            <person name="Fang Y."/>
            <person name="Donnelly M.J."/>
            <person name="Kadowaki T."/>
            <person name="McGarry J.W."/>
            <person name="Darby A.C."/>
            <person name="Makepeace B.L."/>
        </authorList>
    </citation>
    <scope>NUCLEOTIDE SEQUENCE [LARGE SCALE GENOMIC DNA]</scope>
    <source>
        <strain evidence="14">UoL-WK</strain>
    </source>
</reference>
<keyword evidence="10" id="KW-0539">Nucleus</keyword>
<feature type="compositionally biased region" description="Low complexity" evidence="12">
    <location>
        <begin position="422"/>
        <end position="431"/>
    </location>
</feature>
<keyword evidence="3" id="KW-0479">Metal-binding</keyword>
<evidence type="ECO:0000256" key="12">
    <source>
        <dbReference type="SAM" id="MobiDB-lite"/>
    </source>
</evidence>
<evidence type="ECO:0000256" key="9">
    <source>
        <dbReference type="ARBA" id="ARBA00023163"/>
    </source>
</evidence>
<feature type="compositionally biased region" description="Basic residues" evidence="12">
    <location>
        <begin position="85"/>
        <end position="94"/>
    </location>
</feature>
<comment type="subcellular location">
    <subcellularLocation>
        <location evidence="1">Nucleus</location>
    </subcellularLocation>
</comment>
<evidence type="ECO:0000256" key="10">
    <source>
        <dbReference type="ARBA" id="ARBA00023242"/>
    </source>
</evidence>
<feature type="domain" description="C2H2-type" evidence="13">
    <location>
        <begin position="274"/>
        <end position="301"/>
    </location>
</feature>
<accession>A0A443RA89</accession>
<dbReference type="AlphaFoldDB" id="A0A443RA89"/>
<keyword evidence="6" id="KW-0862">Zinc</keyword>
<feature type="domain" description="C2H2-type" evidence="13">
    <location>
        <begin position="302"/>
        <end position="329"/>
    </location>
</feature>
<keyword evidence="5 11" id="KW-0863">Zinc-finger</keyword>
<dbReference type="Proteomes" id="UP000285301">
    <property type="component" value="Unassembled WGS sequence"/>
</dbReference>
<dbReference type="InterPro" id="IPR036236">
    <property type="entry name" value="Znf_C2H2_sf"/>
</dbReference>
<dbReference type="InterPro" id="IPR013087">
    <property type="entry name" value="Znf_C2H2_type"/>
</dbReference>
<sequence length="550" mass="62312">METITASSDETHFQETNAAHGLIANEFGENDAKSETKASDENKDKQQSDEKMNASNEETMTTTTTKNSNESESGAKCAENDKQQKQKGKGRGRRMTPITFLPSDCKLCGEKFSSDKALGYHIRDVHVVGKNTEEAKESNANKEPRRRYVRQGKGSWKLANPKRPYCCDTCGNRFMYESSLLHHQMVKHNKKVPNDGKGGNDSNQVLPKLYSHTFQCDQCGKILMSKHSLITHLVAFHGTEHSKPFQCDICGQRYVKISGLVSHRRQEHTGDKPYVCEHCGKAFAMADRLKMHLRVHSDKKYYKCQECSKEFKSGAAFRAHKDTHAGIMRHTCKYCGRKFLFQGNMGKHIRRRHPNGEKTESAPNQDDSNEDTSSLPPTTPITASTPGRDLISPPHNHFNANKEAGSTMTIPSQAHLPDMSQHHQQQQQQPQGINAVGHLVQPEIQFQVLPMSLPNQELFNGIAYHQQQPPPQPPHQHHQQLHQSATVQIQRTVAQEMRPNARNDMRADLLAPGGCRYCEQHFPDIRLHLTDFHRIPIQKLDSALQDMVYY</sequence>
<name>A0A443RA89_9ACAR</name>
<evidence type="ECO:0000256" key="2">
    <source>
        <dbReference type="ARBA" id="ARBA00006991"/>
    </source>
</evidence>
<feature type="region of interest" description="Disordered" evidence="12">
    <location>
        <begin position="347"/>
        <end position="403"/>
    </location>
</feature>
<evidence type="ECO:0000256" key="7">
    <source>
        <dbReference type="ARBA" id="ARBA00023015"/>
    </source>
</evidence>
<evidence type="ECO:0000313" key="14">
    <source>
        <dbReference type="EMBL" id="RWS12182.1"/>
    </source>
</evidence>
<feature type="domain" description="C2H2-type" evidence="13">
    <location>
        <begin position="214"/>
        <end position="242"/>
    </location>
</feature>
<organism evidence="14 15">
    <name type="scientific">Dinothrombium tinctorium</name>
    <dbReference type="NCBI Taxonomy" id="1965070"/>
    <lineage>
        <taxon>Eukaryota</taxon>
        <taxon>Metazoa</taxon>
        <taxon>Ecdysozoa</taxon>
        <taxon>Arthropoda</taxon>
        <taxon>Chelicerata</taxon>
        <taxon>Arachnida</taxon>
        <taxon>Acari</taxon>
        <taxon>Acariformes</taxon>
        <taxon>Trombidiformes</taxon>
        <taxon>Prostigmata</taxon>
        <taxon>Anystina</taxon>
        <taxon>Parasitengona</taxon>
        <taxon>Trombidioidea</taxon>
        <taxon>Trombidiidae</taxon>
        <taxon>Dinothrombium</taxon>
    </lineage>
</organism>